<dbReference type="GO" id="GO:0003700">
    <property type="term" value="F:DNA-binding transcription factor activity"/>
    <property type="evidence" value="ECO:0007669"/>
    <property type="project" value="InterPro"/>
</dbReference>
<feature type="domain" description="HTH marR-type" evidence="8">
    <location>
        <begin position="2"/>
        <end position="135"/>
    </location>
</feature>
<dbReference type="PRINTS" id="PR00598">
    <property type="entry name" value="HTHMARR"/>
</dbReference>
<dbReference type="OrthoDB" id="5419426at2"/>
<evidence type="ECO:0000256" key="1">
    <source>
        <dbReference type="ARBA" id="ARBA00004496"/>
    </source>
</evidence>
<dbReference type="PANTHER" id="PTHR42756:SF1">
    <property type="entry name" value="TRANSCRIPTIONAL REPRESSOR OF EMRAB OPERON"/>
    <property type="match status" value="1"/>
</dbReference>
<evidence type="ECO:0000256" key="7">
    <source>
        <dbReference type="ARBA" id="ARBA00047207"/>
    </source>
</evidence>
<protein>
    <recommendedName>
        <fullName evidence="6">HTH-type transcriptional regulator SarZ</fullName>
    </recommendedName>
    <alternativeName>
        <fullName evidence="7">Staphylococcal accessory regulator Z</fullName>
    </alternativeName>
</protein>
<accession>A0A1P8Q4W1</accession>
<proteinExistence type="inferred from homology"/>
<dbReference type="KEGG" id="lalw:BTM29_09885"/>
<evidence type="ECO:0000256" key="5">
    <source>
        <dbReference type="ARBA" id="ARBA00046337"/>
    </source>
</evidence>
<dbReference type="Pfam" id="PF22381">
    <property type="entry name" value="Staph_reg_Sar_Rot"/>
    <property type="match status" value="1"/>
</dbReference>
<sequence>MNNDQINLIRQFNRQYTNTLGLMNKQVFNTNLSFPEARVLMAISHETTPMNVSHQLNLDASYTSRVIKKLTNLKYVQKIQSTIDARSKNISLTESGKQLLSIIDSDSNDQIQNLISNLTKSQQKDLYKAFETINNILFKDDGE</sequence>
<keyword evidence="10" id="KW-1185">Reference proteome</keyword>
<evidence type="ECO:0000313" key="10">
    <source>
        <dbReference type="Proteomes" id="UP000187499"/>
    </source>
</evidence>
<organism evidence="9 10">
    <name type="scientific">Companilactobacillus allii</name>
    <dbReference type="NCBI Taxonomy" id="1847728"/>
    <lineage>
        <taxon>Bacteria</taxon>
        <taxon>Bacillati</taxon>
        <taxon>Bacillota</taxon>
        <taxon>Bacilli</taxon>
        <taxon>Lactobacillales</taxon>
        <taxon>Lactobacillaceae</taxon>
        <taxon>Companilactobacillus</taxon>
    </lineage>
</organism>
<keyword evidence="2" id="KW-0805">Transcription regulation</keyword>
<dbReference type="Gene3D" id="1.10.10.10">
    <property type="entry name" value="Winged helix-like DNA-binding domain superfamily/Winged helix DNA-binding domain"/>
    <property type="match status" value="1"/>
</dbReference>
<evidence type="ECO:0000313" key="9">
    <source>
        <dbReference type="EMBL" id="APX72839.1"/>
    </source>
</evidence>
<reference evidence="10" key="1">
    <citation type="submission" date="2016-12" db="EMBL/GenBank/DDBJ databases">
        <authorList>
            <person name="Jung M.Y."/>
            <person name="Lee S.H."/>
        </authorList>
    </citation>
    <scope>NUCLEOTIDE SEQUENCE [LARGE SCALE GENOMIC DNA]</scope>
    <source>
        <strain evidence="10">WiKim39</strain>
    </source>
</reference>
<comment type="similarity">
    <text evidence="5">Belongs to the SarZ family.</text>
</comment>
<keyword evidence="3" id="KW-0238">DNA-binding</keyword>
<dbReference type="GO" id="GO:0003677">
    <property type="term" value="F:DNA binding"/>
    <property type="evidence" value="ECO:0007669"/>
    <property type="project" value="UniProtKB-KW"/>
</dbReference>
<gene>
    <name evidence="9" type="ORF">BTM29_09885</name>
</gene>
<dbReference type="STRING" id="1847728.BTM29_09885"/>
<evidence type="ECO:0000256" key="6">
    <source>
        <dbReference type="ARBA" id="ARBA00047188"/>
    </source>
</evidence>
<dbReference type="InterPro" id="IPR036388">
    <property type="entry name" value="WH-like_DNA-bd_sf"/>
</dbReference>
<dbReference type="InterPro" id="IPR036390">
    <property type="entry name" value="WH_DNA-bd_sf"/>
</dbReference>
<evidence type="ECO:0000256" key="2">
    <source>
        <dbReference type="ARBA" id="ARBA00023015"/>
    </source>
</evidence>
<keyword evidence="4" id="KW-0804">Transcription</keyword>
<dbReference type="EMBL" id="CP019323">
    <property type="protein sequence ID" value="APX72839.1"/>
    <property type="molecule type" value="Genomic_DNA"/>
</dbReference>
<evidence type="ECO:0000256" key="4">
    <source>
        <dbReference type="ARBA" id="ARBA00023163"/>
    </source>
</evidence>
<dbReference type="Proteomes" id="UP000187499">
    <property type="component" value="Chromosome"/>
</dbReference>
<dbReference type="PANTHER" id="PTHR42756">
    <property type="entry name" value="TRANSCRIPTIONAL REGULATOR, MARR"/>
    <property type="match status" value="1"/>
</dbReference>
<dbReference type="InterPro" id="IPR055166">
    <property type="entry name" value="Transc_reg_Sar_Rot_HTH"/>
</dbReference>
<dbReference type="AlphaFoldDB" id="A0A1P8Q4W1"/>
<name>A0A1P8Q4W1_9LACO</name>
<evidence type="ECO:0000256" key="3">
    <source>
        <dbReference type="ARBA" id="ARBA00023125"/>
    </source>
</evidence>
<dbReference type="InterPro" id="IPR000835">
    <property type="entry name" value="HTH_MarR-typ"/>
</dbReference>
<dbReference type="PROSITE" id="PS50995">
    <property type="entry name" value="HTH_MARR_2"/>
    <property type="match status" value="1"/>
</dbReference>
<dbReference type="GO" id="GO:0005737">
    <property type="term" value="C:cytoplasm"/>
    <property type="evidence" value="ECO:0007669"/>
    <property type="project" value="UniProtKB-SubCell"/>
</dbReference>
<dbReference type="SMART" id="SM00347">
    <property type="entry name" value="HTH_MARR"/>
    <property type="match status" value="1"/>
</dbReference>
<evidence type="ECO:0000259" key="8">
    <source>
        <dbReference type="PROSITE" id="PS50995"/>
    </source>
</evidence>
<comment type="subcellular location">
    <subcellularLocation>
        <location evidence="1">Cytoplasm</location>
    </subcellularLocation>
</comment>
<dbReference type="SUPFAM" id="SSF46785">
    <property type="entry name" value="Winged helix' DNA-binding domain"/>
    <property type="match status" value="1"/>
</dbReference>